<dbReference type="InterPro" id="IPR014813">
    <property type="entry name" value="Gnl3_N_dom"/>
</dbReference>
<evidence type="ECO:0000313" key="4">
    <source>
        <dbReference type="EMBL" id="QCE10607.1"/>
    </source>
</evidence>
<evidence type="ECO:0000256" key="1">
    <source>
        <dbReference type="ARBA" id="ARBA00004123"/>
    </source>
</evidence>
<keyword evidence="5" id="KW-1185">Reference proteome</keyword>
<dbReference type="GO" id="GO:0005634">
    <property type="term" value="C:nucleus"/>
    <property type="evidence" value="ECO:0007669"/>
    <property type="project" value="UniProtKB-SubCell"/>
</dbReference>
<organism evidence="4 5">
    <name type="scientific">Vigna unguiculata</name>
    <name type="common">Cowpea</name>
    <dbReference type="NCBI Taxonomy" id="3917"/>
    <lineage>
        <taxon>Eukaryota</taxon>
        <taxon>Viridiplantae</taxon>
        <taxon>Streptophyta</taxon>
        <taxon>Embryophyta</taxon>
        <taxon>Tracheophyta</taxon>
        <taxon>Spermatophyta</taxon>
        <taxon>Magnoliopsida</taxon>
        <taxon>eudicotyledons</taxon>
        <taxon>Gunneridae</taxon>
        <taxon>Pentapetalae</taxon>
        <taxon>rosids</taxon>
        <taxon>fabids</taxon>
        <taxon>Fabales</taxon>
        <taxon>Fabaceae</taxon>
        <taxon>Papilionoideae</taxon>
        <taxon>50 kb inversion clade</taxon>
        <taxon>NPAAA clade</taxon>
        <taxon>indigoferoid/millettioid clade</taxon>
        <taxon>Phaseoleae</taxon>
        <taxon>Vigna</taxon>
    </lineage>
</organism>
<comment type="subcellular location">
    <subcellularLocation>
        <location evidence="1">Nucleus</location>
    </subcellularLocation>
</comment>
<dbReference type="Proteomes" id="UP000501690">
    <property type="component" value="Linkage Group LG10"/>
</dbReference>
<feature type="domain" description="Guanine nucleotide-binding protein-like 3 N-terminal" evidence="3">
    <location>
        <begin position="2"/>
        <end position="54"/>
    </location>
</feature>
<dbReference type="Pfam" id="PF08701">
    <property type="entry name" value="GN3L_Grn1"/>
    <property type="match status" value="1"/>
</dbReference>
<protein>
    <submittedName>
        <fullName evidence="4">Nuclear GTP-binding protein</fullName>
    </submittedName>
</protein>
<reference evidence="4 5" key="1">
    <citation type="submission" date="2019-04" db="EMBL/GenBank/DDBJ databases">
        <title>An improved genome assembly and genetic linkage map for asparagus bean, Vigna unguiculata ssp. sesquipedialis.</title>
        <authorList>
            <person name="Xia Q."/>
            <person name="Zhang R."/>
            <person name="Dong Y."/>
        </authorList>
    </citation>
    <scope>NUCLEOTIDE SEQUENCE [LARGE SCALE GENOMIC DNA]</scope>
    <source>
        <tissue evidence="4">Leaf</tissue>
    </source>
</reference>
<evidence type="ECO:0000259" key="3">
    <source>
        <dbReference type="Pfam" id="PF08701"/>
    </source>
</evidence>
<gene>
    <name evidence="4" type="ORF">DEO72_LG10g1838</name>
</gene>
<dbReference type="EMBL" id="CP039354">
    <property type="protein sequence ID" value="QCE10607.1"/>
    <property type="molecule type" value="Genomic_DNA"/>
</dbReference>
<keyword evidence="2" id="KW-0539">Nucleus</keyword>
<evidence type="ECO:0000313" key="5">
    <source>
        <dbReference type="Proteomes" id="UP000501690"/>
    </source>
</evidence>
<name>A0A4D6NF87_VIGUN</name>
<evidence type="ECO:0000256" key="2">
    <source>
        <dbReference type="ARBA" id="ARBA00023242"/>
    </source>
</evidence>
<dbReference type="AlphaFoldDB" id="A0A4D6NF87"/>
<accession>A0A4D6NF87</accession>
<proteinExistence type="predicted"/>
<sequence length="54" mass="6377">MKEAKKLRLGGKNKVEKDPCIPNNWPFKEQELKALEARRTKAIEELEQKKAERK</sequence>